<evidence type="ECO:0000313" key="4">
    <source>
        <dbReference type="Proteomes" id="UP001595921"/>
    </source>
</evidence>
<feature type="compositionally biased region" description="Basic and acidic residues" evidence="1">
    <location>
        <begin position="470"/>
        <end position="504"/>
    </location>
</feature>
<feature type="region of interest" description="Disordered" evidence="1">
    <location>
        <begin position="176"/>
        <end position="504"/>
    </location>
</feature>
<feature type="compositionally biased region" description="Low complexity" evidence="1">
    <location>
        <begin position="407"/>
        <end position="419"/>
    </location>
</feature>
<evidence type="ECO:0000256" key="1">
    <source>
        <dbReference type="SAM" id="MobiDB-lite"/>
    </source>
</evidence>
<feature type="compositionally biased region" description="Gly residues" evidence="1">
    <location>
        <begin position="359"/>
        <end position="368"/>
    </location>
</feature>
<feature type="compositionally biased region" description="Low complexity" evidence="1">
    <location>
        <begin position="336"/>
        <end position="358"/>
    </location>
</feature>
<evidence type="ECO:0000259" key="2">
    <source>
        <dbReference type="Pfam" id="PF24371"/>
    </source>
</evidence>
<feature type="compositionally biased region" description="Low complexity" evidence="1">
    <location>
        <begin position="427"/>
        <end position="442"/>
    </location>
</feature>
<feature type="domain" description="DUF7527" evidence="2">
    <location>
        <begin position="552"/>
        <end position="790"/>
    </location>
</feature>
<dbReference type="EMBL" id="JBHSDS010000002">
    <property type="protein sequence ID" value="MFC4356703.1"/>
    <property type="molecule type" value="Genomic_DNA"/>
</dbReference>
<proteinExistence type="predicted"/>
<reference evidence="3 4" key="1">
    <citation type="journal article" date="2019" name="Int. J. Syst. Evol. Microbiol.">
        <title>The Global Catalogue of Microorganisms (GCM) 10K type strain sequencing project: providing services to taxonomists for standard genome sequencing and annotation.</title>
        <authorList>
            <consortium name="The Broad Institute Genomics Platform"/>
            <consortium name="The Broad Institute Genome Sequencing Center for Infectious Disease"/>
            <person name="Wu L."/>
            <person name="Ma J."/>
        </authorList>
    </citation>
    <scope>NUCLEOTIDE SEQUENCE [LARGE SCALE GENOMIC DNA]</scope>
    <source>
        <strain evidence="3 4">CGMCC 1.12553</strain>
    </source>
</reference>
<evidence type="ECO:0000313" key="3">
    <source>
        <dbReference type="EMBL" id="MFC4356703.1"/>
    </source>
</evidence>
<keyword evidence="4" id="KW-1185">Reference proteome</keyword>
<comment type="caution">
    <text evidence="3">The sequence shown here is derived from an EMBL/GenBank/DDBJ whole genome shotgun (WGS) entry which is preliminary data.</text>
</comment>
<protein>
    <recommendedName>
        <fullName evidence="2">DUF7527 domain-containing protein</fullName>
    </recommendedName>
</protein>
<dbReference type="AlphaFoldDB" id="A0ABD5P7K5"/>
<feature type="compositionally biased region" description="Low complexity" evidence="1">
    <location>
        <begin position="183"/>
        <end position="205"/>
    </location>
</feature>
<dbReference type="RefSeq" id="WP_267625142.1">
    <property type="nucleotide sequence ID" value="NZ_JAODIW010000010.1"/>
</dbReference>
<dbReference type="InterPro" id="IPR055949">
    <property type="entry name" value="DUF7527"/>
</dbReference>
<accession>A0ABD5P7K5</accession>
<feature type="compositionally biased region" description="Low complexity" evidence="1">
    <location>
        <begin position="213"/>
        <end position="223"/>
    </location>
</feature>
<dbReference type="Pfam" id="PF24371">
    <property type="entry name" value="DUF7527"/>
    <property type="match status" value="1"/>
</dbReference>
<sequence length="790" mass="81248">MRDQTEQAVTGWGGEPFSGGYAGLHELADREFTGAVSAGATWAFLLNGKVVKVVDGTIEAFEGASGTAYAAPDPALPLLYAMQEEGGDVRAQYYTNDTPLSEVDGTLSSGGFTGYIELSENVLSGDYYVVYYGGKSMSVAYVGNSRNLVAGDEAFERADDEVGIYEVREVPISIVDVPEPEADAAGAAGAGRTDPADASDPTDPTDTTDDDSPTGAAGTAGAAGAAGGAGAGVSFDGEEAGETDPGEADAVGAGETAGTTDAADAGGRDPLASEGTPSDGEDPGTGAESDTATARSGDVESSPGAPGETPAEPSEAADADSADDTTPAGTGGTTGTAGAAGTSGPADTAERSASSDAAGGPGGAGSAGRNGVRTPPDENPFAEEAEWREATSIPALDPKESAPPTDASESSGRSGGAAAKSRDPRGASDAPSDGSSGGSSATPPSPERRAAGRASRSRAGADESTDGEAAELRERLESVRAERDEAERLREETADERDRYREEATRLGQRVEELEAEVDRLEAELADARAAGGAGGAAAGAAGGAAGGEPIPAERALRETNLFIRYDTKSGGTLEKAHAGDATREEVNGNLRIEHHTRFDAETATVDGRPFEAFLHDTIEFGFVDWVVGDLLYEIGETGNQNALGDLFDAIPKVDRAELDGEVTLSYEEEGEEQRERETFDVVFRDRMGNPLLVADVNDSRDPATEEMMVSLLERANRLKESSDTLGGAFSVTASYFDPGALETATDATGGGLFSRGKQRSFVRLSRKRGYHLGLVETREGNFHLNVPEL</sequence>
<feature type="compositionally biased region" description="Low complexity" evidence="1">
    <location>
        <begin position="248"/>
        <end position="265"/>
    </location>
</feature>
<gene>
    <name evidence="3" type="ORF">ACFO0N_01935</name>
</gene>
<name>A0ABD5P7K5_9EURY</name>
<feature type="compositionally biased region" description="Acidic residues" evidence="1">
    <location>
        <begin position="236"/>
        <end position="247"/>
    </location>
</feature>
<dbReference type="Proteomes" id="UP001595921">
    <property type="component" value="Unassembled WGS sequence"/>
</dbReference>
<organism evidence="3 4">
    <name type="scientific">Halobium salinum</name>
    <dbReference type="NCBI Taxonomy" id="1364940"/>
    <lineage>
        <taxon>Archaea</taxon>
        <taxon>Methanobacteriati</taxon>
        <taxon>Methanobacteriota</taxon>
        <taxon>Stenosarchaea group</taxon>
        <taxon>Halobacteria</taxon>
        <taxon>Halobacteriales</taxon>
        <taxon>Haloferacaceae</taxon>
        <taxon>Halobium</taxon>
    </lineage>
</organism>